<evidence type="ECO:0000259" key="1">
    <source>
        <dbReference type="Pfam" id="PF06791"/>
    </source>
</evidence>
<gene>
    <name evidence="2" type="ORF">NCTC11938_01413</name>
</gene>
<accession>A0A379FHJ4</accession>
<dbReference type="InterPro" id="IPR009628">
    <property type="entry name" value="Phage_tape_measure_N"/>
</dbReference>
<dbReference type="Pfam" id="PF06791">
    <property type="entry name" value="TMP_2"/>
    <property type="match status" value="1"/>
</dbReference>
<dbReference type="EMBL" id="UGTS01000004">
    <property type="protein sequence ID" value="SUC19694.1"/>
    <property type="molecule type" value="Genomic_DNA"/>
</dbReference>
<organism evidence="2 3">
    <name type="scientific">Proteus mirabilis</name>
    <dbReference type="NCBI Taxonomy" id="584"/>
    <lineage>
        <taxon>Bacteria</taxon>
        <taxon>Pseudomonadati</taxon>
        <taxon>Pseudomonadota</taxon>
        <taxon>Gammaproteobacteria</taxon>
        <taxon>Enterobacterales</taxon>
        <taxon>Morganellaceae</taxon>
        <taxon>Proteus</taxon>
    </lineage>
</organism>
<proteinExistence type="predicted"/>
<name>A0A379FHJ4_PROMI</name>
<evidence type="ECO:0000313" key="2">
    <source>
        <dbReference type="EMBL" id="SUC19694.1"/>
    </source>
</evidence>
<dbReference type="AlphaFoldDB" id="A0A379FHJ4"/>
<reference evidence="2 3" key="1">
    <citation type="submission" date="2018-06" db="EMBL/GenBank/DDBJ databases">
        <authorList>
            <consortium name="Pathogen Informatics"/>
            <person name="Doyle S."/>
        </authorList>
    </citation>
    <scope>NUCLEOTIDE SEQUENCE [LARGE SCALE GENOMIC DNA]</scope>
    <source>
        <strain evidence="2 3">NCTC11938</strain>
    </source>
</reference>
<sequence length="360" mass="39240">MADIATISLKADTSDLERGTQKLKEFGDTAEKVSGSSRNLNDQFNRGVGHQKKISDAIKKQREEFDNLLNSINPTNKAFQKLDEWQAKLASASKKGIYPSDEIAKYNAILEQTRDKLTRVNMSLTAEGRALLAQEAATNRAKQAADDFLNSLKNQTEIIGKTRTEILELKAAQLGVSQQAAPMINKLKEQEKAFMNGSITIGQYKQAMRQLPMQMTDIVTSLASGMPVWMVMIQQGGQIKDSFGGIGNSLKALASIITPTKIAIATATTASLALAYSAYKGSQEFAEFNKQLIMTGRYAGKTAYELNQLSKTLVGNWITQGDMASALTKVVGSGRFQGDQILLVARAAAQMEQSTGKINR</sequence>
<dbReference type="Proteomes" id="UP000254191">
    <property type="component" value="Unassembled WGS sequence"/>
</dbReference>
<feature type="domain" description="Bacteriophage tail tape measure N-terminal" evidence="1">
    <location>
        <begin position="198"/>
        <end position="357"/>
    </location>
</feature>
<evidence type="ECO:0000313" key="3">
    <source>
        <dbReference type="Proteomes" id="UP000254191"/>
    </source>
</evidence>
<protein>
    <submittedName>
        <fullName evidence="2">Phage tail tape measure protein</fullName>
    </submittedName>
</protein>